<organism evidence="2 3">
    <name type="scientific">Candidatus Mediterraneibacter pullicola</name>
    <dbReference type="NCBI Taxonomy" id="2838682"/>
    <lineage>
        <taxon>Bacteria</taxon>
        <taxon>Bacillati</taxon>
        <taxon>Bacillota</taxon>
        <taxon>Clostridia</taxon>
        <taxon>Lachnospirales</taxon>
        <taxon>Lachnospiraceae</taxon>
        <taxon>Mediterraneibacter</taxon>
    </lineage>
</organism>
<keyword evidence="1" id="KW-0472">Membrane</keyword>
<comment type="caution">
    <text evidence="2">The sequence shown here is derived from an EMBL/GenBank/DDBJ whole genome shotgun (WGS) entry which is preliminary data.</text>
</comment>
<reference evidence="2" key="2">
    <citation type="submission" date="2021-04" db="EMBL/GenBank/DDBJ databases">
        <authorList>
            <person name="Gilroy R."/>
        </authorList>
    </citation>
    <scope>NUCLEOTIDE SEQUENCE</scope>
    <source>
        <strain evidence="2">ChiSjej2B20-11307</strain>
    </source>
</reference>
<sequence>MKRCSRGAAGNGQSIKIRLAAAANLLILSAILMIAAARIPKFAEWYSETIYSFLVGTVGRLYGIFPFSVSELFFYILILMFFISLVFAVIKRKREFFLEWLSVILLTAGVLVFLYTVCCGINYHRKSFSEEAGIVTYTYSANELSEICVWLTEEVNSLAGEIERDGDGVMKLSAPEGVGAVSAMQALAEDFPELEGYYPLPKKLIISELLSYQNLTGIYSPFTVEANYNGDMTVYNIPFTACHELSHLRGFMQEEEANFIAFLACIGSERADFRYSGYLSGWIYCMNTLYRIDYESWSRIRSLLDKKVEKDLAANNVFWEKYEGTLAEITDKVNDTYLKVNGQVDGVQSYNRMVDLIVAYFGKKY</sequence>
<name>A0A9D2HBP5_9FIRM</name>
<reference evidence="2" key="1">
    <citation type="journal article" date="2021" name="PeerJ">
        <title>Extensive microbial diversity within the chicken gut microbiome revealed by metagenomics and culture.</title>
        <authorList>
            <person name="Gilroy R."/>
            <person name="Ravi A."/>
            <person name="Getino M."/>
            <person name="Pursley I."/>
            <person name="Horton D.L."/>
            <person name="Alikhan N.F."/>
            <person name="Baker D."/>
            <person name="Gharbi K."/>
            <person name="Hall N."/>
            <person name="Watson M."/>
            <person name="Adriaenssens E.M."/>
            <person name="Foster-Nyarko E."/>
            <person name="Jarju S."/>
            <person name="Secka A."/>
            <person name="Antonio M."/>
            <person name="Oren A."/>
            <person name="Chaudhuri R.R."/>
            <person name="La Ragione R."/>
            <person name="Hildebrand F."/>
            <person name="Pallen M.J."/>
        </authorList>
    </citation>
    <scope>NUCLEOTIDE SEQUENCE</scope>
    <source>
        <strain evidence="2">ChiSjej2B20-11307</strain>
    </source>
</reference>
<gene>
    <name evidence="2" type="ORF">H9798_10460</name>
</gene>
<evidence type="ECO:0000313" key="3">
    <source>
        <dbReference type="Proteomes" id="UP000824223"/>
    </source>
</evidence>
<feature type="transmembrane region" description="Helical" evidence="1">
    <location>
        <begin position="21"/>
        <end position="39"/>
    </location>
</feature>
<feature type="transmembrane region" description="Helical" evidence="1">
    <location>
        <begin position="72"/>
        <end position="90"/>
    </location>
</feature>
<evidence type="ECO:0000256" key="1">
    <source>
        <dbReference type="SAM" id="Phobius"/>
    </source>
</evidence>
<feature type="transmembrane region" description="Helical" evidence="1">
    <location>
        <begin position="97"/>
        <end position="117"/>
    </location>
</feature>
<keyword evidence="1" id="KW-1133">Transmembrane helix</keyword>
<proteinExistence type="predicted"/>
<dbReference type="EMBL" id="DXAK01000049">
    <property type="protein sequence ID" value="HJA07542.1"/>
    <property type="molecule type" value="Genomic_DNA"/>
</dbReference>
<dbReference type="AlphaFoldDB" id="A0A9D2HBP5"/>
<dbReference type="InterPro" id="IPR024294">
    <property type="entry name" value="DUF3810"/>
</dbReference>
<dbReference type="Pfam" id="PF12725">
    <property type="entry name" value="DUF3810"/>
    <property type="match status" value="1"/>
</dbReference>
<evidence type="ECO:0000313" key="2">
    <source>
        <dbReference type="EMBL" id="HJA07542.1"/>
    </source>
</evidence>
<accession>A0A9D2HBP5</accession>
<protein>
    <submittedName>
        <fullName evidence="2">DUF3810 domain-containing protein</fullName>
    </submittedName>
</protein>
<keyword evidence="1" id="KW-0812">Transmembrane</keyword>
<dbReference type="Proteomes" id="UP000824223">
    <property type="component" value="Unassembled WGS sequence"/>
</dbReference>